<dbReference type="InterPro" id="IPR001594">
    <property type="entry name" value="Palmitoyltrfase_DHHC"/>
</dbReference>
<organism evidence="10 11">
    <name type="scientific">Cylindrotheca closterium</name>
    <dbReference type="NCBI Taxonomy" id="2856"/>
    <lineage>
        <taxon>Eukaryota</taxon>
        <taxon>Sar</taxon>
        <taxon>Stramenopiles</taxon>
        <taxon>Ochrophyta</taxon>
        <taxon>Bacillariophyta</taxon>
        <taxon>Bacillariophyceae</taxon>
        <taxon>Bacillariophycidae</taxon>
        <taxon>Bacillariales</taxon>
        <taxon>Bacillariaceae</taxon>
        <taxon>Cylindrotheca</taxon>
    </lineage>
</organism>
<reference evidence="10" key="1">
    <citation type="submission" date="2023-08" db="EMBL/GenBank/DDBJ databases">
        <authorList>
            <person name="Audoor S."/>
            <person name="Bilcke G."/>
        </authorList>
    </citation>
    <scope>NUCLEOTIDE SEQUENCE</scope>
</reference>
<sequence length="457" mass="52575">MPASSQSQPSNNTPRRSFVICGERFYFPGDGTDALIHIGTVFIEKAVLVLGPMLITFASVIIGGLSYTYFTIIMPMLEHKYGDNPESTIMISLHTSIVVFFVAEISFNYFMCVVTRNKGANYDRVVRELADATNFQFPENPQELESYRRDTSDKMNLRMKQRYKRQQEEQAPPATVATGGADSDSNNIKHRKNKMAPANNKNNKVAAAEQPMSKLRSWMLMAPDEWGYCARSHQPKPPRAHYDHVSKTLVLCLDHYCPWMFNVVGYFNYRYFCNFLWFVELAMIYGAFITYEPFLNTSGRIYRAQRDQFRKTNKRIRMFPMVPFSDERLKVSLSFMLCLSIGIAVACLGGFHLYLCLTGQTTIEFHGNWVNRRKAHKLNKKWKNPYDMGLKRNWQQVYGSGNPLLAFLIPSCREPEFLPLPLPEEKGRRIWARTKYDKLPQVDNGESEEANAGGDIV</sequence>
<evidence type="ECO:0000256" key="6">
    <source>
        <dbReference type="ARBA" id="ARBA00023315"/>
    </source>
</evidence>
<comment type="similarity">
    <text evidence="7">Belongs to the DHHC palmitoyltransferase family.</text>
</comment>
<dbReference type="EC" id="2.3.1.225" evidence="7"/>
<dbReference type="AlphaFoldDB" id="A0AAD2PWM4"/>
<dbReference type="InterPro" id="IPR039859">
    <property type="entry name" value="PFA4/ZDH16/20/ERF2-like"/>
</dbReference>
<name>A0AAD2PWM4_9STRA</name>
<comment type="domain">
    <text evidence="7">The DHHC domain is required for palmitoyltransferase activity.</text>
</comment>
<evidence type="ECO:0000256" key="4">
    <source>
        <dbReference type="ARBA" id="ARBA00022989"/>
    </source>
</evidence>
<dbReference type="EMBL" id="CAKOGP040002091">
    <property type="protein sequence ID" value="CAJ1961727.1"/>
    <property type="molecule type" value="Genomic_DNA"/>
</dbReference>
<evidence type="ECO:0000256" key="5">
    <source>
        <dbReference type="ARBA" id="ARBA00023136"/>
    </source>
</evidence>
<evidence type="ECO:0000256" key="2">
    <source>
        <dbReference type="ARBA" id="ARBA00022679"/>
    </source>
</evidence>
<dbReference type="Proteomes" id="UP001295423">
    <property type="component" value="Unassembled WGS sequence"/>
</dbReference>
<evidence type="ECO:0000256" key="3">
    <source>
        <dbReference type="ARBA" id="ARBA00022692"/>
    </source>
</evidence>
<comment type="catalytic activity">
    <reaction evidence="7">
        <text>L-cysteinyl-[protein] + hexadecanoyl-CoA = S-hexadecanoyl-L-cysteinyl-[protein] + CoA</text>
        <dbReference type="Rhea" id="RHEA:36683"/>
        <dbReference type="Rhea" id="RHEA-COMP:10131"/>
        <dbReference type="Rhea" id="RHEA-COMP:11032"/>
        <dbReference type="ChEBI" id="CHEBI:29950"/>
        <dbReference type="ChEBI" id="CHEBI:57287"/>
        <dbReference type="ChEBI" id="CHEBI:57379"/>
        <dbReference type="ChEBI" id="CHEBI:74151"/>
        <dbReference type="EC" id="2.3.1.225"/>
    </reaction>
</comment>
<keyword evidence="2 7" id="KW-0808">Transferase</keyword>
<feature type="transmembrane region" description="Helical" evidence="7">
    <location>
        <begin position="89"/>
        <end position="110"/>
    </location>
</feature>
<comment type="subcellular location">
    <subcellularLocation>
        <location evidence="1">Membrane</location>
        <topology evidence="1">Multi-pass membrane protein</topology>
    </subcellularLocation>
</comment>
<keyword evidence="6 7" id="KW-0012">Acyltransferase</keyword>
<dbReference type="PANTHER" id="PTHR12246">
    <property type="entry name" value="PALMITOYLTRANSFERASE ZDHHC16"/>
    <property type="match status" value="1"/>
</dbReference>
<feature type="region of interest" description="Disordered" evidence="8">
    <location>
        <begin position="161"/>
        <end position="207"/>
    </location>
</feature>
<protein>
    <recommendedName>
        <fullName evidence="7">Palmitoyltransferase</fullName>
        <ecNumber evidence="7">2.3.1.225</ecNumber>
    </recommendedName>
</protein>
<keyword evidence="11" id="KW-1185">Reference proteome</keyword>
<feature type="transmembrane region" description="Helical" evidence="7">
    <location>
        <begin position="46"/>
        <end position="69"/>
    </location>
</feature>
<evidence type="ECO:0000259" key="9">
    <source>
        <dbReference type="Pfam" id="PF01529"/>
    </source>
</evidence>
<keyword evidence="3 7" id="KW-0812">Transmembrane</keyword>
<comment type="caution">
    <text evidence="10">The sequence shown here is derived from an EMBL/GenBank/DDBJ whole genome shotgun (WGS) entry which is preliminary data.</text>
</comment>
<feature type="transmembrane region" description="Helical" evidence="7">
    <location>
        <begin position="271"/>
        <end position="291"/>
    </location>
</feature>
<keyword evidence="4 7" id="KW-1133">Transmembrane helix</keyword>
<dbReference type="GO" id="GO:0019706">
    <property type="term" value="F:protein-cysteine S-palmitoyltransferase activity"/>
    <property type="evidence" value="ECO:0007669"/>
    <property type="project" value="UniProtKB-EC"/>
</dbReference>
<evidence type="ECO:0000256" key="8">
    <source>
        <dbReference type="SAM" id="MobiDB-lite"/>
    </source>
</evidence>
<dbReference type="PROSITE" id="PS50216">
    <property type="entry name" value="DHHC"/>
    <property type="match status" value="1"/>
</dbReference>
<evidence type="ECO:0000313" key="10">
    <source>
        <dbReference type="EMBL" id="CAJ1961727.1"/>
    </source>
</evidence>
<evidence type="ECO:0000256" key="1">
    <source>
        <dbReference type="ARBA" id="ARBA00004141"/>
    </source>
</evidence>
<proteinExistence type="inferred from homology"/>
<dbReference type="GO" id="GO:0016020">
    <property type="term" value="C:membrane"/>
    <property type="evidence" value="ECO:0007669"/>
    <property type="project" value="UniProtKB-SubCell"/>
</dbReference>
<evidence type="ECO:0000256" key="7">
    <source>
        <dbReference type="RuleBase" id="RU079119"/>
    </source>
</evidence>
<gene>
    <name evidence="10" type="ORF">CYCCA115_LOCUS19341</name>
</gene>
<feature type="compositionally biased region" description="Low complexity" evidence="8">
    <location>
        <begin position="195"/>
        <end position="207"/>
    </location>
</feature>
<evidence type="ECO:0000313" key="11">
    <source>
        <dbReference type="Proteomes" id="UP001295423"/>
    </source>
</evidence>
<dbReference type="Pfam" id="PF01529">
    <property type="entry name" value="DHHC"/>
    <property type="match status" value="1"/>
</dbReference>
<accession>A0AAD2PWM4</accession>
<feature type="domain" description="Palmitoyltransferase DHHC" evidence="9">
    <location>
        <begin position="225"/>
        <end position="365"/>
    </location>
</feature>
<keyword evidence="5 7" id="KW-0472">Membrane</keyword>
<feature type="transmembrane region" description="Helical" evidence="7">
    <location>
        <begin position="333"/>
        <end position="357"/>
    </location>
</feature>